<dbReference type="InterPro" id="IPR023828">
    <property type="entry name" value="Peptidase_S8_Ser-AS"/>
</dbReference>
<dbReference type="NCBIfam" id="TIGR01414">
    <property type="entry name" value="autotrans_barl"/>
    <property type="match status" value="1"/>
</dbReference>
<dbReference type="InterPro" id="IPR034061">
    <property type="entry name" value="Peptidases_S8_Autotransporter"/>
</dbReference>
<evidence type="ECO:0000256" key="6">
    <source>
        <dbReference type="PROSITE-ProRule" id="PRU01240"/>
    </source>
</evidence>
<feature type="active site" description="Charge relay system" evidence="6">
    <location>
        <position position="66"/>
    </location>
</feature>
<evidence type="ECO:0000313" key="9">
    <source>
        <dbReference type="EMBL" id="ABJ12309.1"/>
    </source>
</evidence>
<dbReference type="PANTHER" id="PTHR43806:SF11">
    <property type="entry name" value="CEREVISIN-RELATED"/>
    <property type="match status" value="1"/>
</dbReference>
<dbReference type="SUPFAM" id="SSF52743">
    <property type="entry name" value="Subtilisin-like"/>
    <property type="match status" value="1"/>
</dbReference>
<gene>
    <name evidence="9" type="ordered locus">PA14_24360</name>
</gene>
<dbReference type="PROSITE" id="PS51892">
    <property type="entry name" value="SUBTILASE"/>
    <property type="match status" value="1"/>
</dbReference>
<keyword evidence="4 6" id="KW-0378">Hydrolase</keyword>
<proteinExistence type="inferred from homology"/>
<keyword evidence="2 6" id="KW-0645">Protease</keyword>
<evidence type="ECO:0000313" key="10">
    <source>
        <dbReference type="Proteomes" id="UP000000653"/>
    </source>
</evidence>
<dbReference type="PROSITE" id="PS51208">
    <property type="entry name" value="AUTOTRANSPORTER"/>
    <property type="match status" value="1"/>
</dbReference>
<dbReference type="InterPro" id="IPR036709">
    <property type="entry name" value="Autotransporte_beta_dom_sf"/>
</dbReference>
<dbReference type="KEGG" id="pau:PA14_24360"/>
<organism evidence="9 10">
    <name type="scientific">Pseudomonas aeruginosa (strain UCBPP-PA14)</name>
    <dbReference type="NCBI Taxonomy" id="208963"/>
    <lineage>
        <taxon>Bacteria</taxon>
        <taxon>Pseudomonadati</taxon>
        <taxon>Pseudomonadota</taxon>
        <taxon>Gammaproteobacteria</taxon>
        <taxon>Pseudomonadales</taxon>
        <taxon>Pseudomonadaceae</taxon>
        <taxon>Pseudomonas</taxon>
    </lineage>
</organism>
<protein>
    <recommendedName>
        <fullName evidence="8">Autotransporter domain-containing protein</fullName>
    </recommendedName>
</protein>
<dbReference type="GO" id="GO:0006508">
    <property type="term" value="P:proteolysis"/>
    <property type="evidence" value="ECO:0007669"/>
    <property type="project" value="UniProtKB-KW"/>
</dbReference>
<dbReference type="HOGENOM" id="CLU_313487_0_0_6"/>
<dbReference type="Pfam" id="PF03797">
    <property type="entry name" value="Autotransporter"/>
    <property type="match status" value="1"/>
</dbReference>
<feature type="compositionally biased region" description="Acidic residues" evidence="7">
    <location>
        <begin position="158"/>
        <end position="172"/>
    </location>
</feature>
<dbReference type="BioCyc" id="PAER208963:G1G74-2030-MONOMER"/>
<dbReference type="InterPro" id="IPR000209">
    <property type="entry name" value="Peptidase_S8/S53_dom"/>
</dbReference>
<dbReference type="InterPro" id="IPR050131">
    <property type="entry name" value="Peptidase_S8_subtilisin-like"/>
</dbReference>
<evidence type="ECO:0000259" key="8">
    <source>
        <dbReference type="PROSITE" id="PS51208"/>
    </source>
</evidence>
<keyword evidence="5 6" id="KW-0720">Serine protease</keyword>
<dbReference type="EMBL" id="CP000438">
    <property type="protein sequence ID" value="ABJ12309.1"/>
    <property type="molecule type" value="Genomic_DNA"/>
</dbReference>
<dbReference type="GO" id="GO:0019867">
    <property type="term" value="C:outer membrane"/>
    <property type="evidence" value="ECO:0007669"/>
    <property type="project" value="InterPro"/>
</dbReference>
<dbReference type="InterPro" id="IPR005546">
    <property type="entry name" value="Autotransporte_beta"/>
</dbReference>
<evidence type="ECO:0000256" key="5">
    <source>
        <dbReference type="ARBA" id="ARBA00022825"/>
    </source>
</evidence>
<dbReference type="SMART" id="SM00869">
    <property type="entry name" value="Autotransporter"/>
    <property type="match status" value="1"/>
</dbReference>
<dbReference type="InterPro" id="IPR036852">
    <property type="entry name" value="Peptidase_S8/S53_dom_sf"/>
</dbReference>
<reference evidence="9 10" key="1">
    <citation type="journal article" date="2006" name="Genome Biol.">
        <title>Genomic analysis reveals that Pseudomonas aeruginosa virulence is combinatorial.</title>
        <authorList>
            <person name="Lee D.G."/>
            <person name="Urbach J.M."/>
            <person name="Wu G."/>
            <person name="Liberati N.T."/>
            <person name="Feinbaum R.L."/>
            <person name="Miyata S."/>
            <person name="Diggins L.T."/>
            <person name="He J."/>
            <person name="Saucier M."/>
            <person name="Deziel E."/>
            <person name="Friedman L."/>
            <person name="Li L."/>
            <person name="Grills G."/>
            <person name="Montgomery K."/>
            <person name="Kucherlapati R."/>
            <person name="Rahme L.G."/>
            <person name="Ausubel F.M."/>
        </authorList>
    </citation>
    <scope>NUCLEOTIDE SEQUENCE [LARGE SCALE GENOMIC DNA]</scope>
    <source>
        <strain evidence="9 10">UCBPP-PA14</strain>
    </source>
</reference>
<dbReference type="Gene3D" id="3.40.50.200">
    <property type="entry name" value="Peptidase S8/S53 domain"/>
    <property type="match status" value="1"/>
</dbReference>
<dbReference type="Pfam" id="PF00082">
    <property type="entry name" value="Peptidase_S8"/>
    <property type="match status" value="1"/>
</dbReference>
<evidence type="ECO:0000256" key="7">
    <source>
        <dbReference type="SAM" id="MobiDB-lite"/>
    </source>
</evidence>
<name>A0A0H2ZC12_PSEAB</name>
<keyword evidence="3" id="KW-0732">Signal</keyword>
<feature type="active site" description="Charge relay system" evidence="6">
    <location>
        <position position="336"/>
    </location>
</feature>
<dbReference type="SUPFAM" id="SSF103515">
    <property type="entry name" value="Autotransporter"/>
    <property type="match status" value="1"/>
</dbReference>
<accession>A0A0H2ZC12</accession>
<dbReference type="Gene3D" id="2.40.128.130">
    <property type="entry name" value="Autotransporter beta-domain"/>
    <property type="match status" value="1"/>
</dbReference>
<dbReference type="GO" id="GO:0004252">
    <property type="term" value="F:serine-type endopeptidase activity"/>
    <property type="evidence" value="ECO:0007669"/>
    <property type="project" value="UniProtKB-UniRule"/>
</dbReference>
<dbReference type="CDD" id="cd04848">
    <property type="entry name" value="Peptidases_S8_Autotransporter_serine_protease_like"/>
    <property type="match status" value="1"/>
</dbReference>
<dbReference type="Proteomes" id="UP000000653">
    <property type="component" value="Chromosome"/>
</dbReference>
<evidence type="ECO:0000256" key="4">
    <source>
        <dbReference type="ARBA" id="ARBA00022801"/>
    </source>
</evidence>
<comment type="similarity">
    <text evidence="1 6">Belongs to the peptidase S8 family.</text>
</comment>
<sequence length="974" mass="102177">MSRTTRWKDVRKCGIRTLVPLGVSLSLSPCALAEARSSGWEQDFIGVPVARALGLTGKGVDVGVIDGGFLPQHPAFAGQAITPLANRVAIDGEEAIADPSRPLFDRDEQSGEIQVASHGANVSGIIAARPEVIADFTYRGGVAPKVGLFQTQIRPSDEADDEDADIEEEQDEAASQASLLQPGSEELVHGALSTLYRGAPTVRIINNSYNDDPIGNDAAAVDAAYAAIDPAAPHPYLNALADGVRDGRLLVFAAGNESRAQPGLLATLPRFMPGLESGFLSVVALGPDRDLTDYSNQCGVTKDWCLAAPGDMYVAAANGASAERLTYTYADQSGTSYATPLVSASAALLAERFPYMDMAQVRMTMLSTAVDLGEPGVDARFGWGLLDLARAVRGPGQLFGDQRVTLDAARGGWNARDAWNNDIRAGGMLGKAGSGALRLSGDNRFAGVAVEAGELALAGRNRFSAASEVRGGRLVVDGTLEGPGLRVARAGELGGGGTIAAPTRIDGVLAADRLAGAPSFTRSLELSPSSTTRVALGGQPPIRLDGAAAFARLGGRLQLTAADAAGAGQKFLTVARGATYQGGFDALQQAPGLAARGLRHDLRFAADGIALALAPLDLPGQVNLQGNAGRSAAALNALRDRPIALRPGAYNDWLQASLARGDLAGLPRSAGGQVYADSLAYLSRQPSQVDRAMFGELSWAQPGQAPRLWFQGLASGLRNEGRSGVSGSRERSDGIALGLVQALDERTQGGATLAQTKGRINSAGGKVELDITQLAVGLLHAFDSLEQGGYVSAMLGAGYLDAASKRRLPGFATAKGDSEGWLYHASVKSGYRWRKDDWRVEPRVGLLATRTEWKGFREKHSELALDVDRAARDATFATLELSVARSLRVADWSLEPELNLGYERALGVPASHTEASLQGVDLKQVSAHRGRDLFSAGMALHARRGPLQGSLELQGTKGERVGGSAVNLRLSYDF</sequence>
<dbReference type="InterPro" id="IPR015500">
    <property type="entry name" value="Peptidase_S8_subtilisin-rel"/>
</dbReference>
<evidence type="ECO:0000256" key="2">
    <source>
        <dbReference type="ARBA" id="ARBA00022670"/>
    </source>
</evidence>
<feature type="active site" description="Charge relay system" evidence="6">
    <location>
        <position position="118"/>
    </location>
</feature>
<evidence type="ECO:0000256" key="1">
    <source>
        <dbReference type="ARBA" id="ARBA00011073"/>
    </source>
</evidence>
<evidence type="ECO:0000256" key="3">
    <source>
        <dbReference type="ARBA" id="ARBA00022729"/>
    </source>
</evidence>
<dbReference type="PROSITE" id="PS00138">
    <property type="entry name" value="SUBTILASE_SER"/>
    <property type="match status" value="1"/>
</dbReference>
<dbReference type="PRINTS" id="PR00723">
    <property type="entry name" value="SUBTILISIN"/>
</dbReference>
<dbReference type="InterPro" id="IPR006315">
    <property type="entry name" value="OM_autotransptr_brl_dom"/>
</dbReference>
<feature type="region of interest" description="Disordered" evidence="7">
    <location>
        <begin position="153"/>
        <end position="181"/>
    </location>
</feature>
<dbReference type="SMR" id="A0A0H2ZC12"/>
<dbReference type="AlphaFoldDB" id="A0A0H2ZC12"/>
<dbReference type="PANTHER" id="PTHR43806">
    <property type="entry name" value="PEPTIDASE S8"/>
    <property type="match status" value="1"/>
</dbReference>
<feature type="domain" description="Autotransporter" evidence="8">
    <location>
        <begin position="701"/>
        <end position="974"/>
    </location>
</feature>